<name>A0AA88ML45_CHASR</name>
<dbReference type="Proteomes" id="UP001187415">
    <property type="component" value="Unassembled WGS sequence"/>
</dbReference>
<evidence type="ECO:0000313" key="2">
    <source>
        <dbReference type="Proteomes" id="UP001187415"/>
    </source>
</evidence>
<protein>
    <submittedName>
        <fullName evidence="1">Uncharacterized protein</fullName>
    </submittedName>
</protein>
<keyword evidence="2" id="KW-1185">Reference proteome</keyword>
<accession>A0AA88ML45</accession>
<gene>
    <name evidence="1" type="ORF">Q5P01_013998</name>
</gene>
<proteinExistence type="predicted"/>
<reference evidence="1" key="1">
    <citation type="submission" date="2023-07" db="EMBL/GenBank/DDBJ databases">
        <title>Chromosome-level Genome Assembly of Striped Snakehead (Channa striata).</title>
        <authorList>
            <person name="Liu H."/>
        </authorList>
    </citation>
    <scope>NUCLEOTIDE SEQUENCE</scope>
    <source>
        <strain evidence="1">Gz</strain>
        <tissue evidence="1">Muscle</tissue>
    </source>
</reference>
<sequence>MLHGLCGSSEGQRSEKVLFAADLQIMRSSLVIVKDIFHLCGPSSNLELPSLPQAEPAELNQALLLPISL</sequence>
<dbReference type="AlphaFoldDB" id="A0AA88ML45"/>
<evidence type="ECO:0000313" key="1">
    <source>
        <dbReference type="EMBL" id="KAK2840258.1"/>
    </source>
</evidence>
<dbReference type="EMBL" id="JAUPFM010000010">
    <property type="protein sequence ID" value="KAK2840258.1"/>
    <property type="molecule type" value="Genomic_DNA"/>
</dbReference>
<comment type="caution">
    <text evidence="1">The sequence shown here is derived from an EMBL/GenBank/DDBJ whole genome shotgun (WGS) entry which is preliminary data.</text>
</comment>
<organism evidence="1 2">
    <name type="scientific">Channa striata</name>
    <name type="common">Snakehead murrel</name>
    <name type="synonym">Ophicephalus striatus</name>
    <dbReference type="NCBI Taxonomy" id="64152"/>
    <lineage>
        <taxon>Eukaryota</taxon>
        <taxon>Metazoa</taxon>
        <taxon>Chordata</taxon>
        <taxon>Craniata</taxon>
        <taxon>Vertebrata</taxon>
        <taxon>Euteleostomi</taxon>
        <taxon>Actinopterygii</taxon>
        <taxon>Neopterygii</taxon>
        <taxon>Teleostei</taxon>
        <taxon>Neoteleostei</taxon>
        <taxon>Acanthomorphata</taxon>
        <taxon>Anabantaria</taxon>
        <taxon>Anabantiformes</taxon>
        <taxon>Channoidei</taxon>
        <taxon>Channidae</taxon>
        <taxon>Channa</taxon>
    </lineage>
</organism>